<dbReference type="AlphaFoldDB" id="A0AAD5RJH8"/>
<feature type="domain" description="C2H2-type" evidence="2">
    <location>
        <begin position="307"/>
        <end position="327"/>
    </location>
</feature>
<feature type="compositionally biased region" description="Polar residues" evidence="1">
    <location>
        <begin position="768"/>
        <end position="794"/>
    </location>
</feature>
<keyword evidence="4" id="KW-1185">Reference proteome</keyword>
<feature type="domain" description="C2H2-type" evidence="2">
    <location>
        <begin position="213"/>
        <end position="240"/>
    </location>
</feature>
<feature type="compositionally biased region" description="Low complexity" evidence="1">
    <location>
        <begin position="410"/>
        <end position="434"/>
    </location>
</feature>
<feature type="domain" description="C2H2-type" evidence="2">
    <location>
        <begin position="245"/>
        <end position="275"/>
    </location>
</feature>
<dbReference type="EMBL" id="JAKWBI020000399">
    <property type="protein sequence ID" value="KAJ2895488.1"/>
    <property type="molecule type" value="Genomic_DNA"/>
</dbReference>
<feature type="domain" description="C2H2-type" evidence="2">
    <location>
        <begin position="582"/>
        <end position="602"/>
    </location>
</feature>
<feature type="compositionally biased region" description="Basic and acidic residues" evidence="1">
    <location>
        <begin position="511"/>
        <end position="532"/>
    </location>
</feature>
<feature type="compositionally biased region" description="Polar residues" evidence="1">
    <location>
        <begin position="737"/>
        <end position="755"/>
    </location>
</feature>
<dbReference type="PANTHER" id="PTHR38166:SF1">
    <property type="entry name" value="C2H2-TYPE DOMAIN-CONTAINING PROTEIN"/>
    <property type="match status" value="1"/>
</dbReference>
<evidence type="ECO:0000256" key="1">
    <source>
        <dbReference type="SAM" id="MobiDB-lite"/>
    </source>
</evidence>
<feature type="region of interest" description="Disordered" evidence="1">
    <location>
        <begin position="1"/>
        <end position="21"/>
    </location>
</feature>
<feature type="region of interest" description="Disordered" evidence="1">
    <location>
        <begin position="879"/>
        <end position="936"/>
    </location>
</feature>
<protein>
    <recommendedName>
        <fullName evidence="2">C2H2-type domain-containing protein</fullName>
    </recommendedName>
</protein>
<feature type="region of interest" description="Disordered" evidence="1">
    <location>
        <begin position="477"/>
        <end position="532"/>
    </location>
</feature>
<dbReference type="InterPro" id="IPR036236">
    <property type="entry name" value="Znf_C2H2_sf"/>
</dbReference>
<dbReference type="Gene3D" id="3.30.160.60">
    <property type="entry name" value="Classic Zinc Finger"/>
    <property type="match status" value="1"/>
</dbReference>
<evidence type="ECO:0000259" key="2">
    <source>
        <dbReference type="SMART" id="SM00355"/>
    </source>
</evidence>
<feature type="compositionally biased region" description="Low complexity" evidence="1">
    <location>
        <begin position="879"/>
        <end position="889"/>
    </location>
</feature>
<evidence type="ECO:0000313" key="4">
    <source>
        <dbReference type="Proteomes" id="UP001201980"/>
    </source>
</evidence>
<feature type="compositionally biased region" description="Polar residues" evidence="1">
    <location>
        <begin position="477"/>
        <end position="496"/>
    </location>
</feature>
<evidence type="ECO:0000313" key="3">
    <source>
        <dbReference type="EMBL" id="KAJ2895488.1"/>
    </source>
</evidence>
<dbReference type="PANTHER" id="PTHR38166">
    <property type="entry name" value="C2H2-TYPE DOMAIN-CONTAINING PROTEIN-RELATED"/>
    <property type="match status" value="1"/>
</dbReference>
<comment type="caution">
    <text evidence="3">The sequence shown here is derived from an EMBL/GenBank/DDBJ whole genome shotgun (WGS) entry which is preliminary data.</text>
</comment>
<proteinExistence type="predicted"/>
<dbReference type="SUPFAM" id="SSF57667">
    <property type="entry name" value="beta-beta-alpha zinc fingers"/>
    <property type="match status" value="1"/>
</dbReference>
<reference evidence="3" key="1">
    <citation type="submission" date="2022-07" db="EMBL/GenBank/DDBJ databases">
        <title>Draft genome sequence of Zalerion maritima ATCC 34329, a (micro)plastics degrading marine fungus.</title>
        <authorList>
            <person name="Paco A."/>
            <person name="Goncalves M.F.M."/>
            <person name="Rocha-Santos T.A.P."/>
            <person name="Alves A."/>
        </authorList>
    </citation>
    <scope>NUCLEOTIDE SEQUENCE</scope>
    <source>
        <strain evidence="3">ATCC 34329</strain>
    </source>
</reference>
<sequence length="936" mass="101972">MECNVLVARGNPSPSENNGRWEDALADVEGGMDAARTYASLETFDGQWLDSQEDRRQELFERPAQQIKSRRDSAGTTTDVSADLWNLPGPWVDAQHIVSSPPSGTMSRLLKLSPDSGYGSVFDASNLVSPQGNSSPAIVSVTDSWPDGKGGVYPPLSPAISPYPNPPFSDNRYKSVSNRPSLAVKQRCPYPDCGKRFKDLKAHMVGHQTERPEKCPVPSCDYHVKGFARKYDCNRHTLTHFKSVMVCGFCPGYASGHEKQFNRADVFKRHLTAVHGVEQCPPNSRKPASGALNPAKSSVGFATTAAAKCSVCDKSFRHPQDFYEHLDDCILRMIVPRSSDSNQLKSRAVGIDLRDLEGKKVLDSSDGMLPGAPASTRPTSNDPPPSSTKSCATAMDITTSESPNQELVVSPSPSASESSNSGSDSGTSSVSPLSMPSLAQRRKEVIVDSLIERLVACLNAKIAVLGYQAQGTGSFVPTAGSTSGRQSFPTGTPSEGKNNKRRKPSGGTGRGGDESDDDKHEGNERPRKKLKEDPSIPCRFACPFYKHDKRKYQTQHSCVWSGYETVHRVKEHLYRRHLARRFRCLRCGEDMKTHENLCEHHQSAVPCTPTALSLEEGVTVAQEQELRSRRRRKISEPEKWVEMYKILFPGEDIPSPYHEPPIQHTGNGTHDASALLEGFERYASYEFPRLMRPELDVILNGALLEQLSSDSVVAAANVVLQRLIQTFERDHVALGSTDCNRSTSRPSTSLGSLHATSDAIPQVAPVDTTRNPNHTNNYAEASSHTNYQDITNPLGQPAPGTLINHAIYDPQSINNAAGTDNTSNSQPLSQQIGATQPALLISAPSLLDLDFADSFLDVTLNPFGGIVGTYEPFWATTTTTTRTPKSTSSPLPPPLPQGLSSISATAAEHSSDSGYGGSTERNNFSDSKHSRSELNR</sequence>
<feature type="region of interest" description="Disordered" evidence="1">
    <location>
        <begin position="736"/>
        <end position="803"/>
    </location>
</feature>
<accession>A0AAD5RJH8</accession>
<feature type="compositionally biased region" description="Polar residues" evidence="1">
    <location>
        <begin position="387"/>
        <end position="407"/>
    </location>
</feature>
<dbReference type="Proteomes" id="UP001201980">
    <property type="component" value="Unassembled WGS sequence"/>
</dbReference>
<feature type="domain" description="C2H2-type" evidence="2">
    <location>
        <begin position="186"/>
        <end position="207"/>
    </location>
</feature>
<dbReference type="InterPro" id="IPR013087">
    <property type="entry name" value="Znf_C2H2_type"/>
</dbReference>
<feature type="region of interest" description="Disordered" evidence="1">
    <location>
        <begin position="362"/>
        <end position="435"/>
    </location>
</feature>
<feature type="compositionally biased region" description="Basic and acidic residues" evidence="1">
    <location>
        <begin position="926"/>
        <end position="936"/>
    </location>
</feature>
<name>A0AAD5RJH8_9PEZI</name>
<organism evidence="3 4">
    <name type="scientific">Zalerion maritima</name>
    <dbReference type="NCBI Taxonomy" id="339359"/>
    <lineage>
        <taxon>Eukaryota</taxon>
        <taxon>Fungi</taxon>
        <taxon>Dikarya</taxon>
        <taxon>Ascomycota</taxon>
        <taxon>Pezizomycotina</taxon>
        <taxon>Sordariomycetes</taxon>
        <taxon>Lulworthiomycetidae</taxon>
        <taxon>Lulworthiales</taxon>
        <taxon>Lulworthiaceae</taxon>
        <taxon>Zalerion</taxon>
    </lineage>
</organism>
<gene>
    <name evidence="3" type="ORF">MKZ38_006426</name>
</gene>
<dbReference type="SMART" id="SM00355">
    <property type="entry name" value="ZnF_C2H2"/>
    <property type="match status" value="5"/>
</dbReference>